<dbReference type="Proteomes" id="UP001652661">
    <property type="component" value="Chromosome 2L"/>
</dbReference>
<feature type="region of interest" description="Disordered" evidence="2">
    <location>
        <begin position="328"/>
        <end position="367"/>
    </location>
</feature>
<evidence type="ECO:0000313" key="3">
    <source>
        <dbReference type="Proteomes" id="UP001652661"/>
    </source>
</evidence>
<reference evidence="3" key="1">
    <citation type="submission" date="2025-05" db="UniProtKB">
        <authorList>
            <consortium name="RefSeq"/>
        </authorList>
    </citation>
    <scope>NUCLEOTIDE SEQUENCE [LARGE SCALE GENOMIC DNA]</scope>
    <source>
        <strain evidence="3">14028-0561.14</strain>
    </source>
</reference>
<feature type="compositionally biased region" description="Polar residues" evidence="2">
    <location>
        <begin position="332"/>
        <end position="348"/>
    </location>
</feature>
<dbReference type="RefSeq" id="XP_017031245.1">
    <property type="nucleotide sequence ID" value="XM_017175756.3"/>
</dbReference>
<accession>A0A6P4IRX6</accession>
<feature type="coiled-coil region" evidence="1">
    <location>
        <begin position="282"/>
        <end position="311"/>
    </location>
</feature>
<dbReference type="AlphaFoldDB" id="A0A6P4IRX6"/>
<gene>
    <name evidence="4" type="primary">LOC108080853</name>
</gene>
<dbReference type="OrthoDB" id="7872186at2759"/>
<reference evidence="4" key="2">
    <citation type="submission" date="2025-08" db="UniProtKB">
        <authorList>
            <consortium name="RefSeq"/>
        </authorList>
    </citation>
    <scope>IDENTIFICATION</scope>
    <source>
        <strain evidence="4">14028-0561.14</strain>
        <tissue evidence="4">Whole fly</tissue>
    </source>
</reference>
<keyword evidence="1" id="KW-0175">Coiled coil</keyword>
<sequence>MATIVRQFTRSAVRQLGQPRWNRLLLKSNMNLHLAIYQPRQFGRKPDDGFEDSEDQEEVKACIDYKKNPTIEGHVPPDLPDLQPACPQLKIAKRREFLKKKKCQELEDKENNDPCASFSRKSLIWGKPKIRISLIWPKIISCLMPLLKLRSLDLDLVYLNQERTFCKKVELEQACLAPEPTPTKPVPPKSQRMARKRRHFQAKQKKEAEAKEKAFAMLKLGSNSNLQPKEDLKIANSRDLAEQIKKSGPKPYEAFTQQAEIKQLLKVIKGRCRKKSELFEKSREAESKKKAEEAALRNKNKMAQIRKLCEEAKKINAFKMALLKKLGDEAQQRTQSIEAKPRNQSEQPAAQRRHTAPKCNTELPDGN</sequence>
<evidence type="ECO:0000256" key="2">
    <source>
        <dbReference type="SAM" id="MobiDB-lite"/>
    </source>
</evidence>
<keyword evidence="3" id="KW-1185">Reference proteome</keyword>
<protein>
    <submittedName>
        <fullName evidence="4">Axoneme-associated protein mst101(1)-like</fullName>
    </submittedName>
</protein>
<evidence type="ECO:0000256" key="1">
    <source>
        <dbReference type="SAM" id="Coils"/>
    </source>
</evidence>
<evidence type="ECO:0000313" key="4">
    <source>
        <dbReference type="RefSeq" id="XP_017031245.1"/>
    </source>
</evidence>
<name>A0A6P4IRX6_DROKI</name>
<proteinExistence type="predicted"/>
<dbReference type="GeneID" id="108080853"/>
<organism evidence="3 4">
    <name type="scientific">Drosophila kikkawai</name>
    <name type="common">Fruit fly</name>
    <dbReference type="NCBI Taxonomy" id="30033"/>
    <lineage>
        <taxon>Eukaryota</taxon>
        <taxon>Metazoa</taxon>
        <taxon>Ecdysozoa</taxon>
        <taxon>Arthropoda</taxon>
        <taxon>Hexapoda</taxon>
        <taxon>Insecta</taxon>
        <taxon>Pterygota</taxon>
        <taxon>Neoptera</taxon>
        <taxon>Endopterygota</taxon>
        <taxon>Diptera</taxon>
        <taxon>Brachycera</taxon>
        <taxon>Muscomorpha</taxon>
        <taxon>Ephydroidea</taxon>
        <taxon>Drosophilidae</taxon>
        <taxon>Drosophila</taxon>
        <taxon>Sophophora</taxon>
    </lineage>
</organism>